<reference evidence="8 9" key="1">
    <citation type="submission" date="2018-11" db="EMBL/GenBank/DDBJ databases">
        <authorList>
            <person name="Mardanov A.V."/>
            <person name="Ravin N.V."/>
            <person name="Dedysh S.N."/>
        </authorList>
    </citation>
    <scope>NUCLEOTIDE SEQUENCE [LARGE SCALE GENOMIC DNA]</scope>
    <source>
        <strain evidence="8 9">AF10</strain>
    </source>
</reference>
<sequence length="1554" mass="155235">MRPFDHVRSSVLRCALSWATFLLLSALGAYVGAQNPPLSTQNLPSRAGQIRSSPVLDYRQRAQRFLNGRSTAEKIVSENSRTRSYTTFAAGQQSAAFMPGAVLAPRITGLGAAWTSAGPNQVATTAFGNVTGRVTAIAVDPADVTGNTVYLGSSGGGVWKSINAAGPVGNVKFLPLTDVLPVFAANLRSFVTPSLSIGALTVQPGVGLGAAILAGTGDPNDATDSYYGSGILRSVDGGSTWTIAVGGSDGFAGSHSFTGLGAAGFAWSTATSGLVVAAMSQSREGLLENDPASNSVLGLYYSTDAGATWELSTVMDGSQIVQSPLVLGDDGNGSAATSVVWNPIRQEFLAAIRYHGYYSSPDGATWTRLDRQPGSGLTSVACPAQHLGPGSSDCPIFRGSLAVQPVTGDTFALTVDSNNLDQGLWQDVCGASGPGCASQQITFGTQIASTPLERGSGSTEIPQADYDLALTAVPVASGDTVNTLLFVGTEDLYRCTLTNGQGATCLLRNTTNAMNGCLAPAKVASAQHAIAIAELAEPLVYLGNDGGLWRSVDGVAQTGLACSADDATHFDNLNGSLGSLAESVSLASSPTDGNTLLLGVGANGTALTSNASALEPWVQLATGEGGTVAIDQTNPLNLFISTGSGVSISSCDKGPGCGPNDFAGLPTIGSAQVSGDAALVDAPFLLDPVLASNIITGTCRVWRGPSSGGSAWSGSNALSAFFSGSPSAACVSGTNPLVRSLGAGGPPSSTAASQNAGATVLYAGLAGTLDGGGSIGGHLLTVSSADTAGPATVWHDAAGTNVSNDIADGGKFNPGGFDLSSIAVDAHDATGRTVYVTLMGFAGRGVNAPHLYRSLDGGGSWANLSSNLPNAPANSVVIDPNDANTVYVAMDTGVYVTTQVAMCSSANCWSLYGTALPNAPVVQLVASAGVATSDGRTGELLAATYGRGVWRIPLLTAVSPAVPAITLSPTTLSFGDTAVATESASQTVTVTNSGNASLTVTGVTASGDFVETDNCIGPGVTIAVGATCTVSVSFLPASSGVRSGLLTVYGNVPLGQAIVSLAGTGTSAAAIVLNPIAVTFPTTNVGSTSAPINITISNTGESSVTLQTPAVSGDFAPSANTCGESLASQTGCTVSVVFHPTLSGVRTGRFSITDSVGTQVASLSGSAQTLATDDLSPLMLSFGAQVLNTTSVSQTVTLTNSGDTPLTLIAANRTTGDFTVVNGCGNSLNGHSACAISLAYVPKTVGPETGSLTVSDQLRSQMVMLTGTGLAPAGVSLSPFAGIAFGATAVGVTSSAQTVTLTNNGGVALNLQSASISGDFVILGGSNGCGNTLAVATSCTLQVAFVPTVGGTRTGSLAFTDSAANSPQTLTLSGTAIDFTLTPDGPTSVSVSNGVAGKFPLLLTSATGTPGTASFACAGAPANATCNVTPQDPALGGTTVISVTLATGVSASGAAARRNRFATTIWLEAVLPLWIFAFRRNNRPGRSWRGFILCLLCAGLIGFAGCGADRLIPETGAGTSSPGGVVTPSGSYSVAVSAMSAGLTRTVNLTLIVQ</sequence>
<dbReference type="SUPFAM" id="SSF50939">
    <property type="entry name" value="Sialidases"/>
    <property type="match status" value="1"/>
</dbReference>
<keyword evidence="3" id="KW-0963">Cytoplasm</keyword>
<evidence type="ECO:0000256" key="4">
    <source>
        <dbReference type="ARBA" id="ARBA00023069"/>
    </source>
</evidence>
<dbReference type="InterPro" id="IPR053879">
    <property type="entry name" value="HYDIN_VesB_CFA65-like_Ig"/>
</dbReference>
<evidence type="ECO:0000313" key="9">
    <source>
        <dbReference type="Proteomes" id="UP000289437"/>
    </source>
</evidence>
<comment type="caution">
    <text evidence="8">The sequence shown here is derived from an EMBL/GenBank/DDBJ whole genome shotgun (WGS) entry which is preliminary data.</text>
</comment>
<dbReference type="InterPro" id="IPR013783">
    <property type="entry name" value="Ig-like_fold"/>
</dbReference>
<dbReference type="GO" id="GO:0005737">
    <property type="term" value="C:cytoplasm"/>
    <property type="evidence" value="ECO:0007669"/>
    <property type="project" value="UniProtKB-SubCell"/>
</dbReference>
<gene>
    <name evidence="8" type="ORF">GRAN_1852</name>
</gene>
<comment type="subcellular location">
    <subcellularLocation>
        <location evidence="1">Cell projection</location>
        <location evidence="1">Cilium</location>
    </subcellularLocation>
    <subcellularLocation>
        <location evidence="2">Cytoplasm</location>
    </subcellularLocation>
</comment>
<protein>
    <submittedName>
        <fullName evidence="8">Multicopper oxidase, type 2</fullName>
    </submittedName>
</protein>
<dbReference type="InterPro" id="IPR015943">
    <property type="entry name" value="WD40/YVTN_repeat-like_dom_sf"/>
</dbReference>
<evidence type="ECO:0000256" key="5">
    <source>
        <dbReference type="ARBA" id="ARBA00023273"/>
    </source>
</evidence>
<dbReference type="SUPFAM" id="SSF110296">
    <property type="entry name" value="Oligoxyloglucan reducing end-specific cellobiohydrolase"/>
    <property type="match status" value="1"/>
</dbReference>
<dbReference type="Gene3D" id="2.130.10.10">
    <property type="entry name" value="YVTN repeat-like/Quinoprotein amine dehydrogenase"/>
    <property type="match status" value="2"/>
</dbReference>
<keyword evidence="9" id="KW-1185">Reference proteome</keyword>
<keyword evidence="5" id="KW-0966">Cell projection</keyword>
<dbReference type="EMBL" id="RDSM01000001">
    <property type="protein sequence ID" value="RXH58542.1"/>
    <property type="molecule type" value="Genomic_DNA"/>
</dbReference>
<keyword evidence="6" id="KW-0812">Transmembrane</keyword>
<feature type="transmembrane region" description="Helical" evidence="6">
    <location>
        <begin position="1461"/>
        <end position="1478"/>
    </location>
</feature>
<feature type="transmembrane region" description="Helical" evidence="6">
    <location>
        <begin position="1490"/>
        <end position="1512"/>
    </location>
</feature>
<evidence type="ECO:0000256" key="2">
    <source>
        <dbReference type="ARBA" id="ARBA00004496"/>
    </source>
</evidence>
<evidence type="ECO:0000259" key="7">
    <source>
        <dbReference type="Pfam" id="PF22544"/>
    </source>
</evidence>
<proteinExistence type="predicted"/>
<keyword evidence="6" id="KW-1133">Transmembrane helix</keyword>
<accession>A0A4Q0T6D1</accession>
<dbReference type="Pfam" id="PF22544">
    <property type="entry name" value="HYDIN_VesB_CFA65-like_Ig"/>
    <property type="match status" value="1"/>
</dbReference>
<dbReference type="Gene3D" id="2.60.40.10">
    <property type="entry name" value="Immunoglobulins"/>
    <property type="match status" value="4"/>
</dbReference>
<keyword evidence="4" id="KW-0969">Cilium</keyword>
<reference evidence="9" key="2">
    <citation type="submission" date="2019-02" db="EMBL/GenBank/DDBJ databases">
        <title>Granulicella sibirica sp. nov., a psychrotolerant acidobacterium isolated from an organic soil layer in forested tundra, West Siberia.</title>
        <authorList>
            <person name="Oshkin I.Y."/>
            <person name="Kulichevskaya I.S."/>
            <person name="Rijpstra W.I.C."/>
            <person name="Sinninghe Damste J.S."/>
            <person name="Rakitin A.L."/>
            <person name="Ravin N.V."/>
            <person name="Dedysh S.N."/>
        </authorList>
    </citation>
    <scope>NUCLEOTIDE SEQUENCE [LARGE SCALE GENOMIC DNA]</scope>
    <source>
        <strain evidence="9">AF10</strain>
    </source>
</reference>
<keyword evidence="6" id="KW-0472">Membrane</keyword>
<dbReference type="NCBIfam" id="NF012200">
    <property type="entry name" value="choice_anch_D"/>
    <property type="match status" value="4"/>
</dbReference>
<dbReference type="InterPro" id="IPR036278">
    <property type="entry name" value="Sialidase_sf"/>
</dbReference>
<evidence type="ECO:0000256" key="6">
    <source>
        <dbReference type="SAM" id="Phobius"/>
    </source>
</evidence>
<name>A0A4Q0T6D1_9BACT</name>
<evidence type="ECO:0000256" key="3">
    <source>
        <dbReference type="ARBA" id="ARBA00022490"/>
    </source>
</evidence>
<evidence type="ECO:0000313" key="8">
    <source>
        <dbReference type="EMBL" id="RXH58542.1"/>
    </source>
</evidence>
<dbReference type="Proteomes" id="UP000289437">
    <property type="component" value="Unassembled WGS sequence"/>
</dbReference>
<organism evidence="8 9">
    <name type="scientific">Granulicella sibirica</name>
    <dbReference type="NCBI Taxonomy" id="2479048"/>
    <lineage>
        <taxon>Bacteria</taxon>
        <taxon>Pseudomonadati</taxon>
        <taxon>Acidobacteriota</taxon>
        <taxon>Terriglobia</taxon>
        <taxon>Terriglobales</taxon>
        <taxon>Acidobacteriaceae</taxon>
        <taxon>Granulicella</taxon>
    </lineage>
</organism>
<feature type="domain" description="HYDIN/VesB/CFA65-like Ig-like" evidence="7">
    <location>
        <begin position="963"/>
        <end position="1046"/>
    </location>
</feature>
<evidence type="ECO:0000256" key="1">
    <source>
        <dbReference type="ARBA" id="ARBA00004138"/>
    </source>
</evidence>